<proteinExistence type="predicted"/>
<accession>A0A8C7XS45</accession>
<protein>
    <submittedName>
        <fullName evidence="1">Uncharacterized protein</fullName>
    </submittedName>
</protein>
<dbReference type="AlphaFoldDB" id="A0A8C7XS45"/>
<sequence>ISNTFILISDVPDFGGDPPSTAVSRSSMFVFFSRSKPFCSTNSGEIIFPLLCVTRVKYSF</sequence>
<evidence type="ECO:0000313" key="2">
    <source>
        <dbReference type="Proteomes" id="UP000694383"/>
    </source>
</evidence>
<organism evidence="1 2">
    <name type="scientific">Oryzias sinensis</name>
    <name type="common">Chinese medaka</name>
    <dbReference type="NCBI Taxonomy" id="183150"/>
    <lineage>
        <taxon>Eukaryota</taxon>
        <taxon>Metazoa</taxon>
        <taxon>Chordata</taxon>
        <taxon>Craniata</taxon>
        <taxon>Vertebrata</taxon>
        <taxon>Euteleostomi</taxon>
        <taxon>Actinopterygii</taxon>
        <taxon>Neopterygii</taxon>
        <taxon>Teleostei</taxon>
        <taxon>Neoteleostei</taxon>
        <taxon>Acanthomorphata</taxon>
        <taxon>Ovalentaria</taxon>
        <taxon>Atherinomorphae</taxon>
        <taxon>Beloniformes</taxon>
        <taxon>Adrianichthyidae</taxon>
        <taxon>Oryziinae</taxon>
        <taxon>Oryzias</taxon>
    </lineage>
</organism>
<dbReference type="Ensembl" id="ENSOSIT00000017661.1">
    <property type="protein sequence ID" value="ENSOSIP00000016704.1"/>
    <property type="gene ID" value="ENSOSIG00000009185.1"/>
</dbReference>
<name>A0A8C7XS45_9TELE</name>
<reference evidence="1" key="1">
    <citation type="submission" date="2025-08" db="UniProtKB">
        <authorList>
            <consortium name="Ensembl"/>
        </authorList>
    </citation>
    <scope>IDENTIFICATION</scope>
</reference>
<keyword evidence="2" id="KW-1185">Reference proteome</keyword>
<reference evidence="1" key="2">
    <citation type="submission" date="2025-09" db="UniProtKB">
        <authorList>
            <consortium name="Ensembl"/>
        </authorList>
    </citation>
    <scope>IDENTIFICATION</scope>
</reference>
<dbReference type="Proteomes" id="UP000694383">
    <property type="component" value="Unplaced"/>
</dbReference>
<dbReference type="GeneTree" id="ENSGT00940000177312"/>
<evidence type="ECO:0000313" key="1">
    <source>
        <dbReference type="Ensembl" id="ENSOSIP00000016704.1"/>
    </source>
</evidence>